<keyword evidence="2" id="KW-0472">Membrane</keyword>
<evidence type="ECO:0000313" key="4">
    <source>
        <dbReference type="EMBL" id="SKA59991.1"/>
    </source>
</evidence>
<dbReference type="AlphaFoldDB" id="A0A1T4V622"/>
<reference evidence="4 5" key="1">
    <citation type="submission" date="2017-02" db="EMBL/GenBank/DDBJ databases">
        <authorList>
            <person name="Peterson S.W."/>
        </authorList>
    </citation>
    <scope>NUCLEOTIDE SEQUENCE [LARGE SCALE GENOMIC DNA]</scope>
    <source>
        <strain evidence="4 5">ATCC 35992</strain>
    </source>
</reference>
<feature type="chain" id="PRO_5012074987" description="LPXTG-motif cell wall anchor domain-containing protein" evidence="3">
    <location>
        <begin position="26"/>
        <end position="263"/>
    </location>
</feature>
<feature type="compositionally biased region" description="Acidic residues" evidence="1">
    <location>
        <begin position="192"/>
        <end position="219"/>
    </location>
</feature>
<dbReference type="Gene3D" id="2.60.120.260">
    <property type="entry name" value="Galactose-binding domain-like"/>
    <property type="match status" value="1"/>
</dbReference>
<keyword evidence="3" id="KW-0732">Signal</keyword>
<feature type="region of interest" description="Disordered" evidence="1">
    <location>
        <begin position="192"/>
        <end position="240"/>
    </location>
</feature>
<name>A0A1T4V622_9FIRM</name>
<proteinExistence type="predicted"/>
<dbReference type="RefSeq" id="WP_078765038.1">
    <property type="nucleotide sequence ID" value="NZ_FUXZ01000002.1"/>
</dbReference>
<evidence type="ECO:0000313" key="5">
    <source>
        <dbReference type="Proteomes" id="UP000190814"/>
    </source>
</evidence>
<gene>
    <name evidence="4" type="ORF">SAMN02745111_00146</name>
</gene>
<sequence>MRAKKIFAVATTVALALTMNLSAFANEGSKWSYAGPKTEDEKFFNELKWFENDANNYVYNVWSKEGTSEKMGISQKVKITEAGKYTLTMNIMGGSGDGITVVPFIGKNKGAGTATTGWNDNPSTWSSIKFTADLKEGVYDVGCTCDMSNPNAWGYIDNVSLVGPSGDEVLNKGDFEIAQDEWDTYVGDDASFEEDAEPETEEEVEETEDTGSDPVDEPSDPVTSEDGNGGNVAQTGDMGPAAMGGMIILAAGVIIFTRKRSEA</sequence>
<dbReference type="EMBL" id="FUXZ01000002">
    <property type="protein sequence ID" value="SKA59991.1"/>
    <property type="molecule type" value="Genomic_DNA"/>
</dbReference>
<dbReference type="Proteomes" id="UP000190814">
    <property type="component" value="Unassembled WGS sequence"/>
</dbReference>
<keyword evidence="2" id="KW-0812">Transmembrane</keyword>
<evidence type="ECO:0000256" key="1">
    <source>
        <dbReference type="SAM" id="MobiDB-lite"/>
    </source>
</evidence>
<protein>
    <recommendedName>
        <fullName evidence="6">LPXTG-motif cell wall anchor domain-containing protein</fullName>
    </recommendedName>
</protein>
<organism evidence="4 5">
    <name type="scientific">Eubacterium uniforme</name>
    <dbReference type="NCBI Taxonomy" id="39495"/>
    <lineage>
        <taxon>Bacteria</taxon>
        <taxon>Bacillati</taxon>
        <taxon>Bacillota</taxon>
        <taxon>Clostridia</taxon>
        <taxon>Eubacteriales</taxon>
        <taxon>Eubacteriaceae</taxon>
        <taxon>Eubacterium</taxon>
    </lineage>
</organism>
<evidence type="ECO:0000256" key="2">
    <source>
        <dbReference type="SAM" id="Phobius"/>
    </source>
</evidence>
<dbReference type="STRING" id="39495.SAMN02745111_00146"/>
<keyword evidence="2" id="KW-1133">Transmembrane helix</keyword>
<keyword evidence="5" id="KW-1185">Reference proteome</keyword>
<feature type="compositionally biased region" description="Polar residues" evidence="1">
    <location>
        <begin position="221"/>
        <end position="234"/>
    </location>
</feature>
<feature type="signal peptide" evidence="3">
    <location>
        <begin position="1"/>
        <end position="25"/>
    </location>
</feature>
<accession>A0A1T4V622</accession>
<evidence type="ECO:0000256" key="3">
    <source>
        <dbReference type="SAM" id="SignalP"/>
    </source>
</evidence>
<evidence type="ECO:0008006" key="6">
    <source>
        <dbReference type="Google" id="ProtNLM"/>
    </source>
</evidence>
<feature type="transmembrane region" description="Helical" evidence="2">
    <location>
        <begin position="238"/>
        <end position="257"/>
    </location>
</feature>